<organism evidence="1 2">
    <name type="scientific">Chelativorans salis</name>
    <dbReference type="NCBI Taxonomy" id="2978478"/>
    <lineage>
        <taxon>Bacteria</taxon>
        <taxon>Pseudomonadati</taxon>
        <taxon>Pseudomonadota</taxon>
        <taxon>Alphaproteobacteria</taxon>
        <taxon>Hyphomicrobiales</taxon>
        <taxon>Phyllobacteriaceae</taxon>
        <taxon>Chelativorans</taxon>
    </lineage>
</organism>
<sequence length="83" mass="9419">MTGETAGHSYVGMWVTGDDLIRHELLPNGRYVEARGNRESAYQGRYEITGNHIQYWDDTGFTADGDFIDGVLHHAGMILYRDQ</sequence>
<gene>
    <name evidence="1" type="ORF">N5A92_17345</name>
</gene>
<dbReference type="InterPro" id="IPR038646">
    <property type="entry name" value="Atu4866-like_sf"/>
</dbReference>
<dbReference type="Gene3D" id="2.40.128.290">
    <property type="entry name" value="Uncharacterised protein Atu4866, PF11512"/>
    <property type="match status" value="1"/>
</dbReference>
<dbReference type="Proteomes" id="UP001320831">
    <property type="component" value="Unassembled WGS sequence"/>
</dbReference>
<dbReference type="EMBL" id="JAOCZP010000005">
    <property type="protein sequence ID" value="MCT7376800.1"/>
    <property type="molecule type" value="Genomic_DNA"/>
</dbReference>
<proteinExistence type="predicted"/>
<accession>A0ABT2LQH2</accession>
<dbReference type="Pfam" id="PF11512">
    <property type="entry name" value="Atu4866"/>
    <property type="match status" value="1"/>
</dbReference>
<evidence type="ECO:0000313" key="2">
    <source>
        <dbReference type="Proteomes" id="UP001320831"/>
    </source>
</evidence>
<dbReference type="InterPro" id="IPR020955">
    <property type="entry name" value="Uncharacterised_Atu4866"/>
</dbReference>
<reference evidence="1 2" key="1">
    <citation type="submission" date="2022-09" db="EMBL/GenBank/DDBJ databases">
        <title>Chelativorans salina sp. nov., a novel slightly halophilic bacterium isolated from a saline lake sediment enrichment.</title>
        <authorList>
            <person name="Gao L."/>
            <person name="Fang B.-Z."/>
            <person name="Li W.-J."/>
        </authorList>
    </citation>
    <scope>NUCLEOTIDE SEQUENCE [LARGE SCALE GENOMIC DNA]</scope>
    <source>
        <strain evidence="1 2">EGI FJ00035</strain>
    </source>
</reference>
<comment type="caution">
    <text evidence="1">The sequence shown here is derived from an EMBL/GenBank/DDBJ whole genome shotgun (WGS) entry which is preliminary data.</text>
</comment>
<dbReference type="RefSeq" id="WP_260904998.1">
    <property type="nucleotide sequence ID" value="NZ_JAOCZP010000005.1"/>
</dbReference>
<protein>
    <submittedName>
        <fullName evidence="1">Atu4866 domain-containing protein</fullName>
    </submittedName>
</protein>
<keyword evidence="2" id="KW-1185">Reference proteome</keyword>
<name>A0ABT2LQH2_9HYPH</name>
<evidence type="ECO:0000313" key="1">
    <source>
        <dbReference type="EMBL" id="MCT7376800.1"/>
    </source>
</evidence>